<organism evidence="1 2">
    <name type="scientific">Acinetobacter terrae</name>
    <dbReference type="NCBI Taxonomy" id="2731247"/>
    <lineage>
        <taxon>Bacteria</taxon>
        <taxon>Pseudomonadati</taxon>
        <taxon>Pseudomonadota</taxon>
        <taxon>Gammaproteobacteria</taxon>
        <taxon>Moraxellales</taxon>
        <taxon>Moraxellaceae</taxon>
        <taxon>Acinetobacter</taxon>
        <taxon>Acinetobacter Taxon 24</taxon>
    </lineage>
</organism>
<gene>
    <name evidence="1" type="ORF">HLH13_00670</name>
</gene>
<reference evidence="1 2" key="1">
    <citation type="submission" date="2020-04" db="EMBL/GenBank/DDBJ databases">
        <title>Acinetobacter Taxon 24.</title>
        <authorList>
            <person name="Nemec A."/>
            <person name="Radolfova-Krizova L."/>
            <person name="Higgins P.G."/>
            <person name="Spanelova P."/>
        </authorList>
    </citation>
    <scope>NUCLEOTIDE SEQUENCE [LARGE SCALE GENOMIC DNA]</scope>
    <source>
        <strain evidence="1 2">ANC 4279</strain>
    </source>
</reference>
<dbReference type="RefSeq" id="WP_171543504.1">
    <property type="nucleotide sequence ID" value="NZ_JABERG010000001.1"/>
</dbReference>
<proteinExistence type="predicted"/>
<dbReference type="EMBL" id="JABERG010000001">
    <property type="protein sequence ID" value="NNH86246.1"/>
    <property type="molecule type" value="Genomic_DNA"/>
</dbReference>
<sequence>MYATEADLVARFSDEEINNLKIMVTNPTFVDDAIQDATEEINGHIGGRYPLPLPNVPSNLKRMACDIARYRLYFQQPTEEVRKRYEDAIAFLKRVADNKAHLQIQLPETNEIVDDQPKNKPSTAPIGTSYTGGVFGDATLDMMPSMK</sequence>
<evidence type="ECO:0000313" key="2">
    <source>
        <dbReference type="Proteomes" id="UP000546536"/>
    </source>
</evidence>
<dbReference type="Pfam" id="PF07030">
    <property type="entry name" value="Phage_Mu_Gp36"/>
    <property type="match status" value="1"/>
</dbReference>
<dbReference type="Proteomes" id="UP000546536">
    <property type="component" value="Unassembled WGS sequence"/>
</dbReference>
<keyword evidence="2" id="KW-1185">Reference proteome</keyword>
<protein>
    <submittedName>
        <fullName evidence="1">DUF1320 domain-containing protein</fullName>
    </submittedName>
</protein>
<accession>A0ABX1UXW6</accession>
<comment type="caution">
    <text evidence="1">The sequence shown here is derived from an EMBL/GenBank/DDBJ whole genome shotgun (WGS) entry which is preliminary data.</text>
</comment>
<name>A0ABX1UXW6_9GAMM</name>
<dbReference type="InterPro" id="IPR009752">
    <property type="entry name" value="Phage_Mu_GpJ"/>
</dbReference>
<evidence type="ECO:0000313" key="1">
    <source>
        <dbReference type="EMBL" id="NNH86246.1"/>
    </source>
</evidence>